<dbReference type="EMBL" id="CP118157">
    <property type="protein sequence ID" value="WOF21790.1"/>
    <property type="molecule type" value="Genomic_DNA"/>
</dbReference>
<keyword evidence="1" id="KW-1133">Transmembrane helix</keyword>
<feature type="transmembrane region" description="Helical" evidence="1">
    <location>
        <begin position="29"/>
        <end position="49"/>
    </location>
</feature>
<name>A0AA97FEZ6_9MICO</name>
<evidence type="ECO:0000256" key="1">
    <source>
        <dbReference type="SAM" id="Phobius"/>
    </source>
</evidence>
<accession>A0AA97FEZ6</accession>
<dbReference type="AlphaFoldDB" id="A0AA97FEZ6"/>
<organism evidence="2 3">
    <name type="scientific">Microbacterium betulae</name>
    <dbReference type="NCBI Taxonomy" id="2981139"/>
    <lineage>
        <taxon>Bacteria</taxon>
        <taxon>Bacillati</taxon>
        <taxon>Actinomycetota</taxon>
        <taxon>Actinomycetes</taxon>
        <taxon>Micrococcales</taxon>
        <taxon>Microbacteriaceae</taxon>
        <taxon>Microbacterium</taxon>
    </lineage>
</organism>
<evidence type="ECO:0008006" key="4">
    <source>
        <dbReference type="Google" id="ProtNLM"/>
    </source>
</evidence>
<sequence>MRKYLLGTGLVGAITSGYSLLRGSDDRRFTWRVALAWIGWGITFALALGEIRDIRTASRGGTVSDDSPIAGKEYKYAAGTSKADAKKAHEKKRK</sequence>
<reference evidence="2 3" key="1">
    <citation type="submission" date="2023-02" db="EMBL/GenBank/DDBJ databases">
        <title>Microbacterium betulae sp. nov., isolated from birch wood.</title>
        <authorList>
            <person name="Pasciak M."/>
            <person name="Pawlik K.J."/>
            <person name="Martynowski D."/>
            <person name="Laczmanski L."/>
            <person name="Ciekot J."/>
            <person name="Szponar B."/>
            <person name="Wojcik-Fatla A."/>
            <person name="Mackiewicz B."/>
            <person name="Farian E."/>
            <person name="Cholewa G."/>
            <person name="Cholewa A."/>
            <person name="Dutkiewicz J."/>
        </authorList>
    </citation>
    <scope>NUCLEOTIDE SEQUENCE [LARGE SCALE GENOMIC DNA]</scope>
    <source>
        <strain evidence="2 3">AB</strain>
    </source>
</reference>
<keyword evidence="3" id="KW-1185">Reference proteome</keyword>
<gene>
    <name evidence="2" type="ORF">N8K70_10370</name>
</gene>
<dbReference type="RefSeq" id="WP_317138268.1">
    <property type="nucleotide sequence ID" value="NZ_CP118157.1"/>
</dbReference>
<keyword evidence="1" id="KW-0812">Transmembrane</keyword>
<evidence type="ECO:0000313" key="3">
    <source>
        <dbReference type="Proteomes" id="UP001305498"/>
    </source>
</evidence>
<dbReference type="KEGG" id="mbet:N8K70_10370"/>
<dbReference type="Proteomes" id="UP001305498">
    <property type="component" value="Chromosome"/>
</dbReference>
<evidence type="ECO:0000313" key="2">
    <source>
        <dbReference type="EMBL" id="WOF21790.1"/>
    </source>
</evidence>
<proteinExistence type="predicted"/>
<keyword evidence="1" id="KW-0472">Membrane</keyword>
<protein>
    <recommendedName>
        <fullName evidence="4">NADH:ubiquinone oxidoreductase</fullName>
    </recommendedName>
</protein>